<evidence type="ECO:0000256" key="1">
    <source>
        <dbReference type="ARBA" id="ARBA00023054"/>
    </source>
</evidence>
<feature type="region of interest" description="Disordered" evidence="2">
    <location>
        <begin position="418"/>
        <end position="442"/>
    </location>
</feature>
<evidence type="ECO:0000256" key="2">
    <source>
        <dbReference type="SAM" id="MobiDB-lite"/>
    </source>
</evidence>
<dbReference type="Gene3D" id="2.60.40.2840">
    <property type="match status" value="1"/>
</dbReference>
<dbReference type="PANTHER" id="PTHR31915:SF10">
    <property type="entry name" value="CALCIUM-BINDING AND COILED-COIL DOMAIN 2"/>
    <property type="match status" value="1"/>
</dbReference>
<dbReference type="InterPro" id="IPR041611">
    <property type="entry name" value="SKICH"/>
</dbReference>
<keyword evidence="5" id="KW-1185">Reference proteome</keyword>
<sequence length="442" mass="51543">MPDTSSLKQENMESPKEAPVPAASIFSQVVFTDPPHSYPLFAPVTCSYTAAFQPSPRDWVGMFKVGWSTIKDYHTFVWVEPCLDVLRQESATRQTVFKQYYLPKDELNFYQFCYVDGAGQVRGASTSFCFKNPEQQIPESMMGDELMVITTQEQIEGSLREKAELQTELDKIKAENETLKHDRKAEQEQDASSKEQNEQTEKVMSQLLEEMDQMKEQKETLKSVLRQTMEETEGLKVEMTKQMEKRQHDAEEEREQSSRENEARAQEKLDRAEMKINLLQEEREELRGRVHAHSAEVATLNSKFRQQERELFKMKDGVQLLQVDLQSLEREKERLQLELQRSQSLVHQNPELQRTQQNCPEDDLRAECQTLTHQLQDAQRKLADEREEARNGKRRVEYLENELQHLGEQLEKVSMTCEHAERMSSKQEASQLNAPEDTWTSV</sequence>
<dbReference type="Pfam" id="PF17751">
    <property type="entry name" value="SKICH"/>
    <property type="match status" value="1"/>
</dbReference>
<feature type="compositionally biased region" description="Polar residues" evidence="2">
    <location>
        <begin position="426"/>
        <end position="442"/>
    </location>
</feature>
<comment type="caution">
    <text evidence="4">The sequence shown here is derived from an EMBL/GenBank/DDBJ whole genome shotgun (WGS) entry which is preliminary data.</text>
</comment>
<dbReference type="AlphaFoldDB" id="A0A4Z2GEH8"/>
<evidence type="ECO:0000313" key="4">
    <source>
        <dbReference type="EMBL" id="TNN51611.1"/>
    </source>
</evidence>
<name>A0A4Z2GEH8_9TELE</name>
<feature type="region of interest" description="Disordered" evidence="2">
    <location>
        <begin position="239"/>
        <end position="267"/>
    </location>
</feature>
<dbReference type="Proteomes" id="UP000314294">
    <property type="component" value="Unassembled WGS sequence"/>
</dbReference>
<evidence type="ECO:0000313" key="5">
    <source>
        <dbReference type="Proteomes" id="UP000314294"/>
    </source>
</evidence>
<dbReference type="OrthoDB" id="10015001at2759"/>
<proteinExistence type="predicted"/>
<feature type="region of interest" description="Disordered" evidence="2">
    <location>
        <begin position="174"/>
        <end position="201"/>
    </location>
</feature>
<protein>
    <submittedName>
        <fullName evidence="4">Calcium-binding and coiled-coil domain-containing protein 2</fullName>
    </submittedName>
</protein>
<evidence type="ECO:0000259" key="3">
    <source>
        <dbReference type="Pfam" id="PF17751"/>
    </source>
</evidence>
<gene>
    <name evidence="4" type="primary">CALCOCO2</name>
    <name evidence="4" type="ORF">EYF80_038187</name>
</gene>
<accession>A0A4Z2GEH8</accession>
<dbReference type="InterPro" id="IPR051002">
    <property type="entry name" value="UBA_autophagy_assoc_protein"/>
</dbReference>
<dbReference type="PANTHER" id="PTHR31915">
    <property type="entry name" value="SKICH DOMAIN-CONTAINING PROTEIN"/>
    <property type="match status" value="1"/>
</dbReference>
<keyword evidence="1" id="KW-0175">Coiled coil</keyword>
<reference evidence="4 5" key="1">
    <citation type="submission" date="2019-03" db="EMBL/GenBank/DDBJ databases">
        <title>First draft genome of Liparis tanakae, snailfish: a comprehensive survey of snailfish specific genes.</title>
        <authorList>
            <person name="Kim W."/>
            <person name="Song I."/>
            <person name="Jeong J.-H."/>
            <person name="Kim D."/>
            <person name="Kim S."/>
            <person name="Ryu S."/>
            <person name="Song J.Y."/>
            <person name="Lee S.K."/>
        </authorList>
    </citation>
    <scope>NUCLEOTIDE SEQUENCE [LARGE SCALE GENOMIC DNA]</scope>
    <source>
        <tissue evidence="4">Muscle</tissue>
    </source>
</reference>
<organism evidence="4 5">
    <name type="scientific">Liparis tanakae</name>
    <name type="common">Tanaka's snailfish</name>
    <dbReference type="NCBI Taxonomy" id="230148"/>
    <lineage>
        <taxon>Eukaryota</taxon>
        <taxon>Metazoa</taxon>
        <taxon>Chordata</taxon>
        <taxon>Craniata</taxon>
        <taxon>Vertebrata</taxon>
        <taxon>Euteleostomi</taxon>
        <taxon>Actinopterygii</taxon>
        <taxon>Neopterygii</taxon>
        <taxon>Teleostei</taxon>
        <taxon>Neoteleostei</taxon>
        <taxon>Acanthomorphata</taxon>
        <taxon>Eupercaria</taxon>
        <taxon>Perciformes</taxon>
        <taxon>Cottioidei</taxon>
        <taxon>Cottales</taxon>
        <taxon>Liparidae</taxon>
        <taxon>Liparis</taxon>
    </lineage>
</organism>
<feature type="domain" description="SKICH" evidence="3">
    <location>
        <begin position="29"/>
        <end position="130"/>
    </location>
</feature>
<dbReference type="EMBL" id="SRLO01000576">
    <property type="protein sequence ID" value="TNN51611.1"/>
    <property type="molecule type" value="Genomic_DNA"/>
</dbReference>